<dbReference type="SUPFAM" id="SSF50494">
    <property type="entry name" value="Trypsin-like serine proteases"/>
    <property type="match status" value="1"/>
</dbReference>
<dbReference type="InterPro" id="IPR018114">
    <property type="entry name" value="TRYPSIN_HIS"/>
</dbReference>
<gene>
    <name evidence="4" type="ORF">SAMN04488026_100399</name>
</gene>
<dbReference type="InterPro" id="IPR001254">
    <property type="entry name" value="Trypsin_dom"/>
</dbReference>
<dbReference type="InterPro" id="IPR001314">
    <property type="entry name" value="Peptidase_S1A"/>
</dbReference>
<dbReference type="Proteomes" id="UP000199382">
    <property type="component" value="Unassembled WGS sequence"/>
</dbReference>
<dbReference type="GO" id="GO:0004252">
    <property type="term" value="F:serine-type endopeptidase activity"/>
    <property type="evidence" value="ECO:0007669"/>
    <property type="project" value="InterPro"/>
</dbReference>
<evidence type="ECO:0000256" key="2">
    <source>
        <dbReference type="SAM" id="SignalP"/>
    </source>
</evidence>
<reference evidence="4 5" key="1">
    <citation type="submission" date="2016-10" db="EMBL/GenBank/DDBJ databases">
        <authorList>
            <person name="de Groot N.N."/>
        </authorList>
    </citation>
    <scope>NUCLEOTIDE SEQUENCE [LARGE SCALE GENOMIC DNA]</scope>
    <source>
        <strain evidence="4 5">DSM 25294</strain>
    </source>
</reference>
<dbReference type="PANTHER" id="PTHR15462">
    <property type="entry name" value="SERINE PROTEASE"/>
    <property type="match status" value="1"/>
</dbReference>
<dbReference type="PROSITE" id="PS50240">
    <property type="entry name" value="TRYPSIN_DOM"/>
    <property type="match status" value="1"/>
</dbReference>
<evidence type="ECO:0000313" key="4">
    <source>
        <dbReference type="EMBL" id="SDI47372.1"/>
    </source>
</evidence>
<dbReference type="RefSeq" id="WP_093148880.1">
    <property type="nucleotide sequence ID" value="NZ_FNEK01000003.1"/>
</dbReference>
<dbReference type="GO" id="GO:0006508">
    <property type="term" value="P:proteolysis"/>
    <property type="evidence" value="ECO:0007669"/>
    <property type="project" value="InterPro"/>
</dbReference>
<dbReference type="PROSITE" id="PS00134">
    <property type="entry name" value="TRYPSIN_HIS"/>
    <property type="match status" value="1"/>
</dbReference>
<dbReference type="OrthoDB" id="267336at2"/>
<keyword evidence="5" id="KW-1185">Reference proteome</keyword>
<evidence type="ECO:0000259" key="3">
    <source>
        <dbReference type="PROSITE" id="PS50240"/>
    </source>
</evidence>
<dbReference type="Gene3D" id="2.40.10.10">
    <property type="entry name" value="Trypsin-like serine proteases"/>
    <property type="match status" value="2"/>
</dbReference>
<feature type="signal peptide" evidence="2">
    <location>
        <begin position="1"/>
        <end position="20"/>
    </location>
</feature>
<evidence type="ECO:0000256" key="1">
    <source>
        <dbReference type="ARBA" id="ARBA00022729"/>
    </source>
</evidence>
<dbReference type="InterPro" id="IPR050966">
    <property type="entry name" value="Glutamyl_endopeptidase"/>
</dbReference>
<dbReference type="SMART" id="SM00020">
    <property type="entry name" value="Tryp_SPc"/>
    <property type="match status" value="1"/>
</dbReference>
<evidence type="ECO:0000313" key="5">
    <source>
        <dbReference type="Proteomes" id="UP000199382"/>
    </source>
</evidence>
<dbReference type="STRING" id="571298.SAMN04488026_100399"/>
<dbReference type="AlphaFoldDB" id="A0A1G8KVD2"/>
<dbReference type="InterPro" id="IPR043504">
    <property type="entry name" value="Peptidase_S1_PA_chymotrypsin"/>
</dbReference>
<name>A0A1G8KVD2_9RHOB</name>
<feature type="chain" id="PRO_5011770122" evidence="2">
    <location>
        <begin position="21"/>
        <end position="268"/>
    </location>
</feature>
<dbReference type="InterPro" id="IPR009003">
    <property type="entry name" value="Peptidase_S1_PA"/>
</dbReference>
<accession>A0A1G8KVD2</accession>
<proteinExistence type="predicted"/>
<dbReference type="EMBL" id="FNEK01000003">
    <property type="protein sequence ID" value="SDI47372.1"/>
    <property type="molecule type" value="Genomic_DNA"/>
</dbReference>
<organism evidence="4 5">
    <name type="scientific">Aliiruegeria lutimaris</name>
    <dbReference type="NCBI Taxonomy" id="571298"/>
    <lineage>
        <taxon>Bacteria</taxon>
        <taxon>Pseudomonadati</taxon>
        <taxon>Pseudomonadota</taxon>
        <taxon>Alphaproteobacteria</taxon>
        <taxon>Rhodobacterales</taxon>
        <taxon>Roseobacteraceae</taxon>
        <taxon>Aliiruegeria</taxon>
    </lineage>
</organism>
<protein>
    <submittedName>
        <fullName evidence="4">V8-like Glu-specific endopeptidase</fullName>
    </submittedName>
</protein>
<keyword evidence="1 2" id="KW-0732">Signal</keyword>
<dbReference type="PRINTS" id="PR00722">
    <property type="entry name" value="CHYMOTRYPSIN"/>
</dbReference>
<dbReference type="Pfam" id="PF00089">
    <property type="entry name" value="Trypsin"/>
    <property type="match status" value="1"/>
</dbReference>
<sequence>MLRPLFFFLACLLAAGAALAEGETRLEEMATADDTRGWEAVGRIDMGHGSFCTGALIAPDMVLTAAHCLFEPDTGEPIPVAQMEFLAGFRNGRAEAYRGIRRAVSHPEYDFGSDKKVFRVSRDLALLELERPIRSTHVIPFDIAGARLRKGSEVTVVSYAENRATAPSLQQVCYVLESYRGVGMLSCSVDFGASGAPIFLMSETGPRIVSVVSAKAEADGQPVALGGQLHGSMEALEEALSSATYVGMGARLSGSPDSSRLGAKFLRP</sequence>
<dbReference type="PANTHER" id="PTHR15462:SF8">
    <property type="entry name" value="SERINE PROTEASE"/>
    <property type="match status" value="1"/>
</dbReference>
<feature type="domain" description="Peptidase S1" evidence="3">
    <location>
        <begin position="19"/>
        <end position="268"/>
    </location>
</feature>